<evidence type="ECO:0000313" key="1">
    <source>
        <dbReference type="EMBL" id="TWB39179.1"/>
    </source>
</evidence>
<name>A0A560H026_9PROT</name>
<evidence type="ECO:0000313" key="2">
    <source>
        <dbReference type="Proteomes" id="UP000315751"/>
    </source>
</evidence>
<sequence length="91" mass="9687">MTGDDMAVSADDLATMDAILGAAAEDVFATLRHQLPHLAWTRCDAADVAEDPFRRYGGFDVHLLDGSGHCVRLTDEPAHATGVLLARRGAP</sequence>
<dbReference type="EMBL" id="VITR01000011">
    <property type="protein sequence ID" value="TWB39179.1"/>
    <property type="molecule type" value="Genomic_DNA"/>
</dbReference>
<proteinExistence type="predicted"/>
<protein>
    <submittedName>
        <fullName evidence="1">Uncharacterized protein</fullName>
    </submittedName>
</protein>
<dbReference type="AlphaFoldDB" id="A0A560H026"/>
<reference evidence="1 2" key="1">
    <citation type="submission" date="2019-06" db="EMBL/GenBank/DDBJ databases">
        <title>Genomic Encyclopedia of Type Strains, Phase IV (KMG-V): Genome sequencing to study the core and pangenomes of soil and plant-associated prokaryotes.</title>
        <authorList>
            <person name="Whitman W."/>
        </authorList>
    </citation>
    <scope>NUCLEOTIDE SEQUENCE [LARGE SCALE GENOMIC DNA]</scope>
    <source>
        <strain evidence="1 2">BR 11622</strain>
    </source>
</reference>
<gene>
    <name evidence="1" type="ORF">FBZ90_111176</name>
</gene>
<dbReference type="Proteomes" id="UP000315751">
    <property type="component" value="Unassembled WGS sequence"/>
</dbReference>
<organism evidence="1 2">
    <name type="scientific">Nitrospirillum amazonense</name>
    <dbReference type="NCBI Taxonomy" id="28077"/>
    <lineage>
        <taxon>Bacteria</taxon>
        <taxon>Pseudomonadati</taxon>
        <taxon>Pseudomonadota</taxon>
        <taxon>Alphaproteobacteria</taxon>
        <taxon>Rhodospirillales</taxon>
        <taxon>Azospirillaceae</taxon>
        <taxon>Nitrospirillum</taxon>
    </lineage>
</organism>
<keyword evidence="2" id="KW-1185">Reference proteome</keyword>
<comment type="caution">
    <text evidence="1">The sequence shown here is derived from an EMBL/GenBank/DDBJ whole genome shotgun (WGS) entry which is preliminary data.</text>
</comment>
<accession>A0A560H026</accession>